<feature type="transmembrane region" description="Helical" evidence="1">
    <location>
        <begin position="33"/>
        <end position="55"/>
    </location>
</feature>
<evidence type="ECO:0000313" key="3">
    <source>
        <dbReference type="EMBL" id="TNC40373.1"/>
    </source>
</evidence>
<comment type="caution">
    <text evidence="3">The sequence shown here is derived from an EMBL/GenBank/DDBJ whole genome shotgun (WGS) entry which is preliminary data.</text>
</comment>
<dbReference type="AlphaFoldDB" id="A0A5C4MDY5"/>
<evidence type="ECO:0000313" key="4">
    <source>
        <dbReference type="Proteomes" id="UP000306740"/>
    </source>
</evidence>
<evidence type="ECO:0008006" key="5">
    <source>
        <dbReference type="Google" id="ProtNLM"/>
    </source>
</evidence>
<keyword evidence="1" id="KW-0812">Transmembrane</keyword>
<dbReference type="RefSeq" id="WP_139106696.1">
    <property type="nucleotide sequence ID" value="NZ_VDFR01000110.1"/>
</dbReference>
<protein>
    <recommendedName>
        <fullName evidence="5">Flp family type IVb pilin</fullName>
    </recommendedName>
</protein>
<proteinExistence type="predicted"/>
<keyword evidence="1" id="KW-0472">Membrane</keyword>
<gene>
    <name evidence="3" type="ORF">FHE65_23465</name>
    <name evidence="2" type="ORF">FHE65_23495</name>
</gene>
<keyword evidence="1" id="KW-1133">Transmembrane helix</keyword>
<dbReference type="EMBL" id="VDFR01000110">
    <property type="protein sequence ID" value="TNC40373.1"/>
    <property type="molecule type" value="Genomic_DNA"/>
</dbReference>
<reference evidence="3 4" key="1">
    <citation type="submission" date="2019-05" db="EMBL/GenBank/DDBJ databases">
        <title>Mumia sp. nov., isolated from the intestinal contents of plateau pika (Ochotona curzoniae) in the Qinghai-Tibet plateau of China.</title>
        <authorList>
            <person name="Tian Z."/>
        </authorList>
    </citation>
    <scope>NUCLEOTIDE SEQUENCE [LARGE SCALE GENOMIC DNA]</scope>
    <source>
        <strain evidence="4">527</strain>
        <strain evidence="3">Z527</strain>
    </source>
</reference>
<dbReference type="Proteomes" id="UP000306740">
    <property type="component" value="Unassembled WGS sequence"/>
</dbReference>
<evidence type="ECO:0000256" key="1">
    <source>
        <dbReference type="SAM" id="Phobius"/>
    </source>
</evidence>
<evidence type="ECO:0000313" key="2">
    <source>
        <dbReference type="EMBL" id="TNC39999.1"/>
    </source>
</evidence>
<name>A0A5C4MDY5_9ACTN</name>
<accession>A0A5C4MDY5</accession>
<dbReference type="EMBL" id="VDFR01000111">
    <property type="protein sequence ID" value="TNC39999.1"/>
    <property type="molecule type" value="Genomic_DNA"/>
</dbReference>
<sequence length="69" mass="7332">MINPLSPLGYLFTILEVRWHKARSEEGASAVEWVIIAAIVVGICIAVAGILRAALEGKANEIGSDIEGQ</sequence>
<organism evidence="3 4">
    <name type="scientific">Mumia zhuanghuii</name>
    <dbReference type="NCBI Taxonomy" id="2585211"/>
    <lineage>
        <taxon>Bacteria</taxon>
        <taxon>Bacillati</taxon>
        <taxon>Actinomycetota</taxon>
        <taxon>Actinomycetes</taxon>
        <taxon>Propionibacteriales</taxon>
        <taxon>Nocardioidaceae</taxon>
        <taxon>Mumia</taxon>
    </lineage>
</organism>